<dbReference type="EMBL" id="CDMW01000001">
    <property type="protein sequence ID" value="CEL91237.1"/>
    <property type="molecule type" value="Genomic_DNA"/>
</dbReference>
<accession>A0A0B7GN79</accession>
<dbReference type="AlphaFoldDB" id="A0A0B7GN79"/>
<protein>
    <submittedName>
        <fullName evidence="1">Uncharacterized protein</fullName>
    </submittedName>
</protein>
<name>A0A0B7GN79_STRSA</name>
<evidence type="ECO:0000313" key="1">
    <source>
        <dbReference type="EMBL" id="CEL91237.1"/>
    </source>
</evidence>
<evidence type="ECO:0000313" key="2">
    <source>
        <dbReference type="Proteomes" id="UP000183504"/>
    </source>
</evidence>
<dbReference type="Proteomes" id="UP000183504">
    <property type="component" value="Unassembled WGS sequence"/>
</dbReference>
<gene>
    <name evidence="1" type="ORF">SSV_1963</name>
</gene>
<proteinExistence type="predicted"/>
<sequence>MMKVWNNSRKNLTVTIVGNDWSELNTLVTLFLILANTQVKNLIMRYHIIP</sequence>
<reference evidence="1 2" key="1">
    <citation type="submission" date="2015-01" db="EMBL/GenBank/DDBJ databases">
        <authorList>
            <person name="Pelicic Vladimir"/>
        </authorList>
    </citation>
    <scope>NUCLEOTIDE SEQUENCE [LARGE SCALE GENOMIC DNA]</scope>
    <source>
        <strain evidence="1 2">2908</strain>
    </source>
</reference>
<organism evidence="1 2">
    <name type="scientific">Streptococcus sanguinis</name>
    <dbReference type="NCBI Taxonomy" id="1305"/>
    <lineage>
        <taxon>Bacteria</taxon>
        <taxon>Bacillati</taxon>
        <taxon>Bacillota</taxon>
        <taxon>Bacilli</taxon>
        <taxon>Lactobacillales</taxon>
        <taxon>Streptococcaceae</taxon>
        <taxon>Streptococcus</taxon>
    </lineage>
</organism>